<evidence type="ECO:0000313" key="4">
    <source>
        <dbReference type="Proteomes" id="UP000605361"/>
    </source>
</evidence>
<dbReference type="AlphaFoldDB" id="A0A931A4X6"/>
<dbReference type="EMBL" id="JADOGI010000026">
    <property type="protein sequence ID" value="MBF8186371.1"/>
    <property type="molecule type" value="Genomic_DNA"/>
</dbReference>
<proteinExistence type="predicted"/>
<gene>
    <name evidence="3" type="ORF">ITP53_11540</name>
</gene>
<dbReference type="Gene3D" id="3.40.50.10140">
    <property type="entry name" value="Toll/interleukin-1 receptor homology (TIR) domain"/>
    <property type="match status" value="1"/>
</dbReference>
<organism evidence="3 4">
    <name type="scientific">Nonomuraea cypriaca</name>
    <dbReference type="NCBI Taxonomy" id="1187855"/>
    <lineage>
        <taxon>Bacteria</taxon>
        <taxon>Bacillati</taxon>
        <taxon>Actinomycetota</taxon>
        <taxon>Actinomycetes</taxon>
        <taxon>Streptosporangiales</taxon>
        <taxon>Streptosporangiaceae</taxon>
        <taxon>Nonomuraea</taxon>
    </lineage>
</organism>
<protein>
    <submittedName>
        <fullName evidence="3">TIR domain-containing protein</fullName>
    </submittedName>
</protein>
<dbReference type="InterPro" id="IPR026367">
    <property type="entry name" value="FxsC_C"/>
</dbReference>
<dbReference type="GO" id="GO:0007165">
    <property type="term" value="P:signal transduction"/>
    <property type="evidence" value="ECO:0007669"/>
    <property type="project" value="InterPro"/>
</dbReference>
<dbReference type="Proteomes" id="UP000605361">
    <property type="component" value="Unassembled WGS sequence"/>
</dbReference>
<dbReference type="NCBIfam" id="TIGR04276">
    <property type="entry name" value="FxsC_Cterm"/>
    <property type="match status" value="1"/>
</dbReference>
<name>A0A931A4X6_9ACTN</name>
<dbReference type="InterPro" id="IPR000157">
    <property type="entry name" value="TIR_dom"/>
</dbReference>
<keyword evidence="4" id="KW-1185">Reference proteome</keyword>
<feature type="compositionally biased region" description="Basic and acidic residues" evidence="1">
    <location>
        <begin position="328"/>
        <end position="339"/>
    </location>
</feature>
<comment type="caution">
    <text evidence="3">The sequence shown here is derived from an EMBL/GenBank/DDBJ whole genome shotgun (WGS) entry which is preliminary data.</text>
</comment>
<evidence type="ECO:0000313" key="3">
    <source>
        <dbReference type="EMBL" id="MBF8186371.1"/>
    </source>
</evidence>
<feature type="domain" description="TIR" evidence="2">
    <location>
        <begin position="2"/>
        <end position="77"/>
    </location>
</feature>
<evidence type="ECO:0000259" key="2">
    <source>
        <dbReference type="Pfam" id="PF13676"/>
    </source>
</evidence>
<dbReference type="SUPFAM" id="SSF52200">
    <property type="entry name" value="Toll/Interleukin receptor TIR domain"/>
    <property type="match status" value="1"/>
</dbReference>
<feature type="region of interest" description="Disordered" evidence="1">
    <location>
        <begin position="316"/>
        <end position="339"/>
    </location>
</feature>
<reference evidence="3" key="1">
    <citation type="submission" date="2020-11" db="EMBL/GenBank/DDBJ databases">
        <title>Whole-genome analyses of Nonomuraea sp. K274.</title>
        <authorList>
            <person name="Veyisoglu A."/>
        </authorList>
    </citation>
    <scope>NUCLEOTIDE SEQUENCE</scope>
    <source>
        <strain evidence="3">K274</strain>
    </source>
</reference>
<dbReference type="InterPro" id="IPR035897">
    <property type="entry name" value="Toll_tir_struct_dom_sf"/>
</dbReference>
<dbReference type="Pfam" id="PF13676">
    <property type="entry name" value="TIR_2"/>
    <property type="match status" value="1"/>
</dbReference>
<sequence>MGNQWPGEVSRALATCRVFVPLYSPRYFGSEHCGREWSAIQMRLAAHMSDPPPVIMPVVWFPVGDDDLPECASRIQYSQDGLWSRNHSTGLYGLIKVQSRRDAYRKAILELARRIKAVAESSPLLEAHDLPDYTTLSNAFADYKVSRRIKVTVVAPHLGNLPEGRNPYYYGMTAQEWNPYRHEDNPRSVVSHVAEFARGQGFATETAALGLPGEPPDAPGMVLVDPWAADRPETYETLRKFGDEGARWFPVVVPWNMADAQTSDAEPRLRRSLGEAMTGGEGDPAIHDVTSLRALRHDMPKMLAVASKRFLQTAQVYPPPGPVVRRPRLMEPGDDNRPE</sequence>
<accession>A0A931A4X6</accession>
<evidence type="ECO:0000256" key="1">
    <source>
        <dbReference type="SAM" id="MobiDB-lite"/>
    </source>
</evidence>